<reference evidence="2" key="1">
    <citation type="submission" date="2023-06" db="EMBL/GenBank/DDBJ databases">
        <title>Comparative genomics of Bacillaceae isolates and their secondary metabolite potential.</title>
        <authorList>
            <person name="Song L."/>
            <person name="Nielsen L.J."/>
            <person name="Mohite O."/>
            <person name="Xu X."/>
            <person name="Weber T."/>
            <person name="Kovacs A.T."/>
        </authorList>
    </citation>
    <scope>NUCLEOTIDE SEQUENCE</scope>
    <source>
        <strain evidence="2">D8_B_37</strain>
    </source>
</reference>
<sequence>MISIATEISLMIVNEDYFQNDGIICKIHKIRRNVKSNRSQFGFILILIAFVISITFCFNPEALLKGGYDLAMDGLVVARTLMNLLVKIGDLIINKKDWLFIMRHCFLTAINFL</sequence>
<comment type="caution">
    <text evidence="2">The sequence shown here is derived from an EMBL/GenBank/DDBJ whole genome shotgun (WGS) entry which is preliminary data.</text>
</comment>
<accession>A0AAW7IKF1</accession>
<evidence type="ECO:0000313" key="2">
    <source>
        <dbReference type="EMBL" id="MDM5455348.1"/>
    </source>
</evidence>
<gene>
    <name evidence="2" type="ORF">QUF89_24970</name>
</gene>
<proteinExistence type="predicted"/>
<evidence type="ECO:0000256" key="1">
    <source>
        <dbReference type="SAM" id="Phobius"/>
    </source>
</evidence>
<feature type="transmembrane region" description="Helical" evidence="1">
    <location>
        <begin position="41"/>
        <end position="62"/>
    </location>
</feature>
<keyword evidence="1" id="KW-0472">Membrane</keyword>
<keyword evidence="1" id="KW-1133">Transmembrane helix</keyword>
<protein>
    <submittedName>
        <fullName evidence="2">Uncharacterized protein</fullName>
    </submittedName>
</protein>
<name>A0AAW7IKF1_9BACI</name>
<keyword evidence="1" id="KW-0812">Transmembrane</keyword>
<dbReference type="RefSeq" id="WP_289321045.1">
    <property type="nucleotide sequence ID" value="NZ_JAUCEY010000008.1"/>
</dbReference>
<dbReference type="EMBL" id="JAUCEY010000008">
    <property type="protein sequence ID" value="MDM5455348.1"/>
    <property type="molecule type" value="Genomic_DNA"/>
</dbReference>
<organism evidence="2 3">
    <name type="scientific">Peribacillus simplex</name>
    <dbReference type="NCBI Taxonomy" id="1478"/>
    <lineage>
        <taxon>Bacteria</taxon>
        <taxon>Bacillati</taxon>
        <taxon>Bacillota</taxon>
        <taxon>Bacilli</taxon>
        <taxon>Bacillales</taxon>
        <taxon>Bacillaceae</taxon>
        <taxon>Peribacillus</taxon>
    </lineage>
</organism>
<dbReference type="Proteomes" id="UP001234602">
    <property type="component" value="Unassembled WGS sequence"/>
</dbReference>
<dbReference type="AlphaFoldDB" id="A0AAW7IKF1"/>
<evidence type="ECO:0000313" key="3">
    <source>
        <dbReference type="Proteomes" id="UP001234602"/>
    </source>
</evidence>